<comment type="caution">
    <text evidence="8">The sequence shown here is derived from an EMBL/GenBank/DDBJ whole genome shotgun (WGS) entry which is preliminary data.</text>
</comment>
<protein>
    <submittedName>
        <fullName evidence="8">Protein-disulfide isomerase</fullName>
    </submittedName>
</protein>
<reference evidence="8 9" key="1">
    <citation type="submission" date="2020-08" db="EMBL/GenBank/DDBJ databases">
        <title>Genomic Encyclopedia of Type Strains, Phase IV (KMG-IV): sequencing the most valuable type-strain genomes for metagenomic binning, comparative biology and taxonomic classification.</title>
        <authorList>
            <person name="Goeker M."/>
        </authorList>
    </citation>
    <scope>NUCLEOTIDE SEQUENCE [LARGE SCALE GENOMIC DNA]</scope>
    <source>
        <strain evidence="8 9">DSM 21458</strain>
    </source>
</reference>
<dbReference type="PANTHER" id="PTHR13887">
    <property type="entry name" value="GLUTATHIONE S-TRANSFERASE KAPPA"/>
    <property type="match status" value="1"/>
</dbReference>
<dbReference type="Pfam" id="PF13462">
    <property type="entry name" value="Thioredoxin_4"/>
    <property type="match status" value="1"/>
</dbReference>
<keyword evidence="6" id="KW-1133">Transmembrane helix</keyword>
<dbReference type="EMBL" id="JACHHG010000003">
    <property type="protein sequence ID" value="MBB6097686.1"/>
    <property type="molecule type" value="Genomic_DNA"/>
</dbReference>
<keyword evidence="6" id="KW-0812">Transmembrane</keyword>
<evidence type="ECO:0000259" key="7">
    <source>
        <dbReference type="Pfam" id="PF13462"/>
    </source>
</evidence>
<name>A0A841HXR7_9DEIO</name>
<keyword evidence="6" id="KW-0472">Membrane</keyword>
<sequence length="230" mass="25601">MTKKSQNRLKQEQKQKAQQRQVIFTVAAAVAVIAGAWAWNTFAPKATAAIDTSSQPTIGNKDSKVQVVVFEDFKCPVCQRFDQTVLPEIEQNYIQTNKIQYSFVNFSFLGPDSTTAAIAGECVYRQNEPKFFDYAHLIYRAQGPETQQWATPDRLVEIASNIEGINTEDLRACITEERHADAVRQDNELARRLNVPGTPALFVNGTRVENPLDYSAVSKAIDAALEKAGS</sequence>
<dbReference type="InterPro" id="IPR036249">
    <property type="entry name" value="Thioredoxin-like_sf"/>
</dbReference>
<proteinExistence type="inferred from homology"/>
<evidence type="ECO:0000313" key="9">
    <source>
        <dbReference type="Proteomes" id="UP000569951"/>
    </source>
</evidence>
<evidence type="ECO:0000256" key="4">
    <source>
        <dbReference type="ARBA" id="ARBA00023157"/>
    </source>
</evidence>
<evidence type="ECO:0000256" key="5">
    <source>
        <dbReference type="ARBA" id="ARBA00023284"/>
    </source>
</evidence>
<dbReference type="GO" id="GO:0016853">
    <property type="term" value="F:isomerase activity"/>
    <property type="evidence" value="ECO:0007669"/>
    <property type="project" value="UniProtKB-KW"/>
</dbReference>
<keyword evidence="9" id="KW-1185">Reference proteome</keyword>
<dbReference type="RefSeq" id="WP_183985364.1">
    <property type="nucleotide sequence ID" value="NZ_JACHHG010000003.1"/>
</dbReference>
<evidence type="ECO:0000256" key="1">
    <source>
        <dbReference type="ARBA" id="ARBA00005791"/>
    </source>
</evidence>
<dbReference type="Proteomes" id="UP000569951">
    <property type="component" value="Unassembled WGS sequence"/>
</dbReference>
<dbReference type="GO" id="GO:0016491">
    <property type="term" value="F:oxidoreductase activity"/>
    <property type="evidence" value="ECO:0007669"/>
    <property type="project" value="UniProtKB-KW"/>
</dbReference>
<comment type="similarity">
    <text evidence="1">Belongs to the thioredoxin family. DsbA subfamily.</text>
</comment>
<dbReference type="AlphaFoldDB" id="A0A841HXR7"/>
<evidence type="ECO:0000256" key="6">
    <source>
        <dbReference type="SAM" id="Phobius"/>
    </source>
</evidence>
<keyword evidence="4" id="KW-1015">Disulfide bond</keyword>
<keyword evidence="2" id="KW-0732">Signal</keyword>
<dbReference type="Gene3D" id="3.40.30.10">
    <property type="entry name" value="Glutaredoxin"/>
    <property type="match status" value="1"/>
</dbReference>
<keyword evidence="8" id="KW-0413">Isomerase</keyword>
<dbReference type="PANTHER" id="PTHR13887:SF14">
    <property type="entry name" value="DISULFIDE BOND FORMATION PROTEIN D"/>
    <property type="match status" value="1"/>
</dbReference>
<dbReference type="InterPro" id="IPR012336">
    <property type="entry name" value="Thioredoxin-like_fold"/>
</dbReference>
<dbReference type="SUPFAM" id="SSF52833">
    <property type="entry name" value="Thioredoxin-like"/>
    <property type="match status" value="1"/>
</dbReference>
<evidence type="ECO:0000256" key="3">
    <source>
        <dbReference type="ARBA" id="ARBA00023002"/>
    </source>
</evidence>
<gene>
    <name evidence="8" type="ORF">HNR42_001103</name>
</gene>
<evidence type="ECO:0000256" key="2">
    <source>
        <dbReference type="ARBA" id="ARBA00022729"/>
    </source>
</evidence>
<accession>A0A841HXR7</accession>
<evidence type="ECO:0000313" key="8">
    <source>
        <dbReference type="EMBL" id="MBB6097686.1"/>
    </source>
</evidence>
<organism evidence="8 9">
    <name type="scientific">Deinobacterium chartae</name>
    <dbReference type="NCBI Taxonomy" id="521158"/>
    <lineage>
        <taxon>Bacteria</taxon>
        <taxon>Thermotogati</taxon>
        <taxon>Deinococcota</taxon>
        <taxon>Deinococci</taxon>
        <taxon>Deinococcales</taxon>
        <taxon>Deinococcaceae</taxon>
        <taxon>Deinobacterium</taxon>
    </lineage>
</organism>
<feature type="transmembrane region" description="Helical" evidence="6">
    <location>
        <begin position="21"/>
        <end position="39"/>
    </location>
</feature>
<keyword evidence="5" id="KW-0676">Redox-active center</keyword>
<feature type="domain" description="Thioredoxin-like fold" evidence="7">
    <location>
        <begin position="53"/>
        <end position="223"/>
    </location>
</feature>
<keyword evidence="3" id="KW-0560">Oxidoreductase</keyword>